<keyword evidence="1" id="KW-1133">Transmembrane helix</keyword>
<keyword evidence="1" id="KW-0472">Membrane</keyword>
<accession>A0A1G6QC21</accession>
<protein>
    <submittedName>
        <fullName evidence="2">Uncharacterized protein</fullName>
    </submittedName>
</protein>
<evidence type="ECO:0000313" key="2">
    <source>
        <dbReference type="EMBL" id="SDC89236.1"/>
    </source>
</evidence>
<feature type="transmembrane region" description="Helical" evidence="1">
    <location>
        <begin position="42"/>
        <end position="63"/>
    </location>
</feature>
<sequence length="65" mass="6602">MSEQKTSAVGRRYRIYQIIGIVVAALFLALGAAAFLAGGGPIIAAIGVVGGLAVLIVSIVMMVRS</sequence>
<dbReference type="STRING" id="993073.AS029_14670"/>
<evidence type="ECO:0000256" key="1">
    <source>
        <dbReference type="SAM" id="Phobius"/>
    </source>
</evidence>
<organism evidence="2 3">
    <name type="scientific">Microbacterium enclense</name>
    <dbReference type="NCBI Taxonomy" id="993073"/>
    <lineage>
        <taxon>Bacteria</taxon>
        <taxon>Bacillati</taxon>
        <taxon>Actinomycetota</taxon>
        <taxon>Actinomycetes</taxon>
        <taxon>Micrococcales</taxon>
        <taxon>Microbacteriaceae</taxon>
        <taxon>Microbacterium</taxon>
    </lineage>
</organism>
<reference evidence="2 3" key="1">
    <citation type="submission" date="2016-09" db="EMBL/GenBank/DDBJ databases">
        <authorList>
            <person name="Capua I."/>
            <person name="De Benedictis P."/>
            <person name="Joannis T."/>
            <person name="Lombin L.H."/>
            <person name="Cattoli G."/>
        </authorList>
    </citation>
    <scope>NUCLEOTIDE SEQUENCE [LARGE SCALE GENOMIC DNA]</scope>
    <source>
        <strain evidence="2 3">NIO-1002</strain>
    </source>
</reference>
<evidence type="ECO:0000313" key="3">
    <source>
        <dbReference type="Proteomes" id="UP000183203"/>
    </source>
</evidence>
<feature type="transmembrane region" description="Helical" evidence="1">
    <location>
        <begin position="15"/>
        <end position="36"/>
    </location>
</feature>
<dbReference type="EMBL" id="FMYG01000008">
    <property type="protein sequence ID" value="SDC89236.1"/>
    <property type="molecule type" value="Genomic_DNA"/>
</dbReference>
<dbReference type="Proteomes" id="UP000183203">
    <property type="component" value="Unassembled WGS sequence"/>
</dbReference>
<proteinExistence type="predicted"/>
<gene>
    <name evidence="2" type="ORF">SAMN05216418_3219</name>
</gene>
<keyword evidence="1" id="KW-0812">Transmembrane</keyword>
<dbReference type="AlphaFoldDB" id="A0A1G6QC21"/>
<dbReference type="RefSeq" id="WP_058233341.1">
    <property type="nucleotide sequence ID" value="NZ_FMYG01000008.1"/>
</dbReference>
<name>A0A1G6QC21_9MICO</name>